<dbReference type="InterPro" id="IPR056744">
    <property type="entry name" value="TRM5/TYW2-like_N"/>
</dbReference>
<evidence type="ECO:0000313" key="9">
    <source>
        <dbReference type="Proteomes" id="UP001152320"/>
    </source>
</evidence>
<evidence type="ECO:0000256" key="5">
    <source>
        <dbReference type="ARBA" id="ARBA00022694"/>
    </source>
</evidence>
<dbReference type="Gene3D" id="3.40.50.150">
    <property type="entry name" value="Vaccinia Virus protein VP39"/>
    <property type="match status" value="1"/>
</dbReference>
<dbReference type="PANTHER" id="PTHR23245">
    <property type="entry name" value="TRNA METHYLTRANSFERASE"/>
    <property type="match status" value="1"/>
</dbReference>
<dbReference type="SUPFAM" id="SSF53335">
    <property type="entry name" value="S-adenosyl-L-methionine-dependent methyltransferases"/>
    <property type="match status" value="1"/>
</dbReference>
<evidence type="ECO:0000256" key="3">
    <source>
        <dbReference type="ARBA" id="ARBA00022679"/>
    </source>
</evidence>
<dbReference type="OrthoDB" id="408788at2759"/>
<comment type="caution">
    <text evidence="8">The sequence shown here is derived from an EMBL/GenBank/DDBJ whole genome shotgun (WGS) entry which is preliminary data.</text>
</comment>
<dbReference type="InterPro" id="IPR029063">
    <property type="entry name" value="SAM-dependent_MTases_sf"/>
</dbReference>
<comment type="pathway">
    <text evidence="1">tRNA modification; wybutosine-tRNA(Phe) biosynthesis.</text>
</comment>
<dbReference type="GO" id="GO:0005737">
    <property type="term" value="C:cytoplasm"/>
    <property type="evidence" value="ECO:0007669"/>
    <property type="project" value="TreeGrafter"/>
</dbReference>
<evidence type="ECO:0000256" key="2">
    <source>
        <dbReference type="ARBA" id="ARBA00012265"/>
    </source>
</evidence>
<reference evidence="8" key="1">
    <citation type="submission" date="2021-10" db="EMBL/GenBank/DDBJ databases">
        <title>Tropical sea cucumber genome reveals ecological adaptation and Cuvierian tubules defense mechanism.</title>
        <authorList>
            <person name="Chen T."/>
        </authorList>
    </citation>
    <scope>NUCLEOTIDE SEQUENCE</scope>
    <source>
        <strain evidence="8">Nanhai2018</strain>
        <tissue evidence="8">Muscle</tissue>
    </source>
</reference>
<evidence type="ECO:0000259" key="7">
    <source>
        <dbReference type="PROSITE" id="PS51684"/>
    </source>
</evidence>
<organism evidence="8 9">
    <name type="scientific">Holothuria leucospilota</name>
    <name type="common">Black long sea cucumber</name>
    <name type="synonym">Mertensiothuria leucospilota</name>
    <dbReference type="NCBI Taxonomy" id="206669"/>
    <lineage>
        <taxon>Eukaryota</taxon>
        <taxon>Metazoa</taxon>
        <taxon>Echinodermata</taxon>
        <taxon>Eleutherozoa</taxon>
        <taxon>Echinozoa</taxon>
        <taxon>Holothuroidea</taxon>
        <taxon>Aspidochirotacea</taxon>
        <taxon>Aspidochirotida</taxon>
        <taxon>Holothuriidae</taxon>
        <taxon>Holothuria</taxon>
    </lineage>
</organism>
<proteinExistence type="predicted"/>
<evidence type="ECO:0000256" key="1">
    <source>
        <dbReference type="ARBA" id="ARBA00004797"/>
    </source>
</evidence>
<comment type="catalytic activity">
    <reaction evidence="6">
        <text>4-demethylwyosine(37) in tRNA(Phe) + S-adenosyl-L-methionine = 4-demethyl-7-[(3S)-3-amino-3-carboxypropyl]wyosine(37) in tRNA(Phe) + S-methyl-5'-thioadenosine + H(+)</text>
        <dbReference type="Rhea" id="RHEA:36355"/>
        <dbReference type="Rhea" id="RHEA-COMP:10164"/>
        <dbReference type="Rhea" id="RHEA-COMP:10378"/>
        <dbReference type="ChEBI" id="CHEBI:15378"/>
        <dbReference type="ChEBI" id="CHEBI:17509"/>
        <dbReference type="ChEBI" id="CHEBI:59789"/>
        <dbReference type="ChEBI" id="CHEBI:64315"/>
        <dbReference type="ChEBI" id="CHEBI:73550"/>
        <dbReference type="EC" id="2.5.1.114"/>
    </reaction>
</comment>
<keyword evidence="9" id="KW-1185">Reference proteome</keyword>
<evidence type="ECO:0000256" key="6">
    <source>
        <dbReference type="ARBA" id="ARBA00049400"/>
    </source>
</evidence>
<dbReference type="GO" id="GO:0102522">
    <property type="term" value="F:tRNA 4-demethylwyosine alpha-amino-alpha-carboxypropyltransferase activity"/>
    <property type="evidence" value="ECO:0007669"/>
    <property type="project" value="UniProtKB-EC"/>
</dbReference>
<dbReference type="InterPro" id="IPR030382">
    <property type="entry name" value="MeTrfase_TRM5/TYW2"/>
</dbReference>
<feature type="domain" description="SAM-dependent methyltransferase TRM5/TYW2-type" evidence="7">
    <location>
        <begin position="145"/>
        <end position="462"/>
    </location>
</feature>
<dbReference type="AlphaFoldDB" id="A0A9Q1CP58"/>
<dbReference type="GO" id="GO:0008175">
    <property type="term" value="F:tRNA methyltransferase activity"/>
    <property type="evidence" value="ECO:0007669"/>
    <property type="project" value="TreeGrafter"/>
</dbReference>
<sequence length="467" mass="52644">MDAVQVSQNYAQRMRQLLEKHGLSDGTRKLQHYPESNSVLIPITMDYKAKLPSLISSEVSKSECHVAQQMANSLHTTPDQSHDKHLQTLCLEGIQGILVKACLPPSRLSKLVTPHDRLMEGLRKVVILEGHSWTDELAADVPRHWEVHGDLVMLSGSAFRLSRQLLGESLWEVVAEALCCKRLAKKNRVQCDDFRTPAVEMLLGDNSWVEHIDNGIRYCYDILHSMFSAGNITEKLRITSFQCQGETVVDLYAGIGYFSLPYLVHAGAEFVHACEWNPHAVKALERNLELNGVKNRCQIHFGDNKKVCPKSVADRVNLGLIPSSEDAWPVACTALKPSGGILHIHGNVESYPGMQRSDGNLKEVEESVNSGCLDDKSYNSDNRLLEQSSSICGSSCEQDFVEQLRKKNKYWGSWVRHIEDEIRRLMENIYNKTWNVNVYHVEHVKSYAPHVDHLVADVTCRPKGPND</sequence>
<gene>
    <name evidence="8" type="ORF">HOLleu_00256</name>
</gene>
<dbReference type="InterPro" id="IPR056743">
    <property type="entry name" value="TRM5-TYW2-like_MTfase"/>
</dbReference>
<dbReference type="Proteomes" id="UP001152320">
    <property type="component" value="Chromosome 1"/>
</dbReference>
<dbReference type="Pfam" id="PF25133">
    <property type="entry name" value="TYW2_N_2"/>
    <property type="match status" value="1"/>
</dbReference>
<dbReference type="EMBL" id="JAIZAY010000001">
    <property type="protein sequence ID" value="KAJ8048084.1"/>
    <property type="molecule type" value="Genomic_DNA"/>
</dbReference>
<evidence type="ECO:0000313" key="8">
    <source>
        <dbReference type="EMBL" id="KAJ8048084.1"/>
    </source>
</evidence>
<dbReference type="EC" id="2.5.1.114" evidence="2"/>
<dbReference type="Gene3D" id="3.30.300.110">
    <property type="entry name" value="Met-10+ protein-like domains"/>
    <property type="match status" value="1"/>
</dbReference>
<accession>A0A9Q1CP58</accession>
<keyword evidence="5" id="KW-0819">tRNA processing</keyword>
<keyword evidence="4" id="KW-0949">S-adenosyl-L-methionine</keyword>
<dbReference type="Pfam" id="PF02475">
    <property type="entry name" value="TRM5-TYW2_MTfase"/>
    <property type="match status" value="1"/>
</dbReference>
<dbReference type="PANTHER" id="PTHR23245:SF25">
    <property type="entry name" value="TRNA WYBUTOSINE-SYNTHESIZING PROTEIN 2 HOMOLOG"/>
    <property type="match status" value="1"/>
</dbReference>
<name>A0A9Q1CP58_HOLLE</name>
<dbReference type="GO" id="GO:0030488">
    <property type="term" value="P:tRNA methylation"/>
    <property type="evidence" value="ECO:0007669"/>
    <property type="project" value="TreeGrafter"/>
</dbReference>
<protein>
    <recommendedName>
        <fullName evidence="2">tRNA(Phe) (4-demethylwyosine(37)-C(7)) aminocarboxypropyltransferase</fullName>
        <ecNumber evidence="2">2.5.1.114</ecNumber>
    </recommendedName>
</protein>
<dbReference type="PROSITE" id="PS51684">
    <property type="entry name" value="SAM_MT_TRM5_TYW2"/>
    <property type="match status" value="1"/>
</dbReference>
<dbReference type="GO" id="GO:0031591">
    <property type="term" value="P:wybutosine biosynthetic process"/>
    <property type="evidence" value="ECO:0007669"/>
    <property type="project" value="TreeGrafter"/>
</dbReference>
<dbReference type="CDD" id="cd02440">
    <property type="entry name" value="AdoMet_MTases"/>
    <property type="match status" value="1"/>
</dbReference>
<keyword evidence="3" id="KW-0808">Transferase</keyword>
<evidence type="ECO:0000256" key="4">
    <source>
        <dbReference type="ARBA" id="ARBA00022691"/>
    </source>
</evidence>